<evidence type="ECO:0000259" key="8">
    <source>
        <dbReference type="PROSITE" id="PS51194"/>
    </source>
</evidence>
<dbReference type="GO" id="GO:0008270">
    <property type="term" value="F:zinc ion binding"/>
    <property type="evidence" value="ECO:0007669"/>
    <property type="project" value="UniProtKB-KW"/>
</dbReference>
<name>A0A7D8YP40_9HELO</name>
<dbReference type="AlphaFoldDB" id="A0A7D8YP40"/>
<reference evidence="9 10" key="1">
    <citation type="submission" date="2018-05" db="EMBL/GenBank/DDBJ databases">
        <title>Whole genome sequencing for identification of molecular markers to develop diagnostic detection tools for the regulated plant pathogen Lachnellula willkommii.</title>
        <authorList>
            <person name="Giroux E."/>
            <person name="Bilodeau G."/>
        </authorList>
    </citation>
    <scope>NUCLEOTIDE SEQUENCE [LARGE SCALE GENOMIC DNA]</scope>
    <source>
        <strain evidence="9 10">CBS 625.97</strain>
    </source>
</reference>
<dbReference type="GO" id="GO:0005524">
    <property type="term" value="F:ATP binding"/>
    <property type="evidence" value="ECO:0007669"/>
    <property type="project" value="UniProtKB-KW"/>
</dbReference>
<dbReference type="PROSITE" id="PS50089">
    <property type="entry name" value="ZF_RING_2"/>
    <property type="match status" value="1"/>
</dbReference>
<dbReference type="SMART" id="SM00487">
    <property type="entry name" value="DEXDc"/>
    <property type="match status" value="1"/>
</dbReference>
<dbReference type="Proteomes" id="UP000481288">
    <property type="component" value="Unassembled WGS sequence"/>
</dbReference>
<feature type="compositionally biased region" description="Basic and acidic residues" evidence="5">
    <location>
        <begin position="1099"/>
        <end position="1122"/>
    </location>
</feature>
<feature type="region of interest" description="Disordered" evidence="5">
    <location>
        <begin position="1"/>
        <end position="66"/>
    </location>
</feature>
<evidence type="ECO:0000256" key="2">
    <source>
        <dbReference type="ARBA" id="ARBA00022801"/>
    </source>
</evidence>
<feature type="compositionally biased region" description="Basic residues" evidence="5">
    <location>
        <begin position="920"/>
        <end position="929"/>
    </location>
</feature>
<feature type="region of interest" description="Disordered" evidence="5">
    <location>
        <begin position="142"/>
        <end position="178"/>
    </location>
</feature>
<dbReference type="InterPro" id="IPR014001">
    <property type="entry name" value="Helicase_ATP-bd"/>
</dbReference>
<dbReference type="SUPFAM" id="SSF52540">
    <property type="entry name" value="P-loop containing nucleoside triphosphate hydrolases"/>
    <property type="match status" value="2"/>
</dbReference>
<dbReference type="Gene3D" id="3.40.50.10810">
    <property type="entry name" value="Tandem AAA-ATPase domain"/>
    <property type="match status" value="1"/>
</dbReference>
<keyword evidence="4" id="KW-0862">Zinc</keyword>
<comment type="caution">
    <text evidence="9">The sequence shown here is derived from an EMBL/GenBank/DDBJ whole genome shotgun (WGS) entry which is preliminary data.</text>
</comment>
<dbReference type="InterPro" id="IPR027417">
    <property type="entry name" value="P-loop_NTPase"/>
</dbReference>
<dbReference type="PROSITE" id="PS51194">
    <property type="entry name" value="HELICASE_CTER"/>
    <property type="match status" value="1"/>
</dbReference>
<dbReference type="InterPro" id="IPR001650">
    <property type="entry name" value="Helicase_C-like"/>
</dbReference>
<dbReference type="PANTHER" id="PTHR45626">
    <property type="entry name" value="TRANSCRIPTION TERMINATION FACTOR 2-RELATED"/>
    <property type="match status" value="1"/>
</dbReference>
<feature type="compositionally biased region" description="Polar residues" evidence="5">
    <location>
        <begin position="38"/>
        <end position="59"/>
    </location>
</feature>
<dbReference type="PANTHER" id="PTHR45626:SF52">
    <property type="entry name" value="SINGLE-STRANDED DNA-DEPENDENT ATPASE (EUROFUNG)"/>
    <property type="match status" value="1"/>
</dbReference>
<feature type="compositionally biased region" description="Low complexity" evidence="5">
    <location>
        <begin position="28"/>
        <end position="37"/>
    </location>
</feature>
<dbReference type="OrthoDB" id="448448at2759"/>
<dbReference type="GO" id="GO:0005634">
    <property type="term" value="C:nucleus"/>
    <property type="evidence" value="ECO:0007669"/>
    <property type="project" value="TreeGrafter"/>
</dbReference>
<evidence type="ECO:0000259" key="6">
    <source>
        <dbReference type="PROSITE" id="PS50089"/>
    </source>
</evidence>
<feature type="domain" description="Helicase C-terminal" evidence="8">
    <location>
        <begin position="945"/>
        <end position="1102"/>
    </location>
</feature>
<evidence type="ECO:0000256" key="1">
    <source>
        <dbReference type="ARBA" id="ARBA00022741"/>
    </source>
</evidence>
<dbReference type="CDD" id="cd18793">
    <property type="entry name" value="SF2_C_SNF"/>
    <property type="match status" value="1"/>
</dbReference>
<dbReference type="SMART" id="SM00490">
    <property type="entry name" value="HELICc"/>
    <property type="match status" value="1"/>
</dbReference>
<dbReference type="InterPro" id="IPR050628">
    <property type="entry name" value="SNF2_RAD54_helicase_TF"/>
</dbReference>
<organism evidence="9 10">
    <name type="scientific">Lachnellula cervina</name>
    <dbReference type="NCBI Taxonomy" id="1316786"/>
    <lineage>
        <taxon>Eukaryota</taxon>
        <taxon>Fungi</taxon>
        <taxon>Dikarya</taxon>
        <taxon>Ascomycota</taxon>
        <taxon>Pezizomycotina</taxon>
        <taxon>Leotiomycetes</taxon>
        <taxon>Helotiales</taxon>
        <taxon>Lachnaceae</taxon>
        <taxon>Lachnellula</taxon>
    </lineage>
</organism>
<evidence type="ECO:0000313" key="10">
    <source>
        <dbReference type="Proteomes" id="UP000481288"/>
    </source>
</evidence>
<evidence type="ECO:0000259" key="7">
    <source>
        <dbReference type="PROSITE" id="PS51192"/>
    </source>
</evidence>
<evidence type="ECO:0000256" key="5">
    <source>
        <dbReference type="SAM" id="MobiDB-lite"/>
    </source>
</evidence>
<sequence>MASWDQTNDARPYFDSAGQPSPQPRPSPSLTALPPSAQTSYRHPNVPRTANNTPASGSQWAPADLLNPRGFNQQRQENIPVLYNNHTSAPQLAFQFDSPGGTPYHAHPSPRQYNGDMGMGNMMERIHNVADRATVPQKRRNVYEDPAEQRRKPEFNRGSGVLGSYMKEKKEQGQREAASKGTLVDISALEDEVEIISEPGDQEVCYGRIEGADINAFRVPTPKPGSKAVSNGFWPQVKIHLRRKEGERHTCVHAIDSTRAIIGCLDVNTAIGLVPLLDSKFGIRTSCRILTRPRKEDDQPAGTEVSRRYGLDLNIYGPKKYAIQIGRHLSQKQLWLRTPLFVEAGIPLHNPHTIERPQSRTAARPLISRQQQGPARTTEEIRNDLISMFDSLEKSEDLKEMEPDQRIITPLLKHQKQGLYFMTNKEKERVFSSDEKGNSSLWRLRIGGSGQKTYYNIITGQEERQSPPQILGGILADMMGLGKTLSILSLIVNTIDNDALQWAALQPYAEQYSKELCQLKKGKTALPPKVEQTALVRNCKTTLLVSPLSTIANWEDQIKQHIIPGTLSYYIYHGSNRIKDIHKLAEFDLVITTYGSVASELGHRGKQKAGIYPLEEMNWFRIVLDEAHMIREQSTQQSKAICRLQSSRRWAVTGTPVQNRLEDLGALMTFLRVKPFDERGGFAQYIMAPFKMCDPDILPKLRLLVDSITLRRLKDRIDLPSRTDQLVKLDFSPEERYIYDIFAKNAHDRVKVIVGQREKSLGGKAYVHILQSILRLRLICAHGRDLLCEEDLQVMNGLSKDSAIELDSDDEDNDRPALSSKQAYDMYDLMGQTNADICITCNRKIGPSDILDEEAKDPIIAHMTPCFHLLCPACFGGYKSQIEENALGRLMGGCPICHMHIKLSYFPLRQGGVEDEGPKTKGKGTRHGHKDLDNYSGPHTKTKALIHDLLASKQESEQKPKEAPIKSVVFSGWTTHLDLIQLAFQENSLKYVRLDGKMSRTARATAMDNFRDDPSIHIILVSITAGGLGLNLTAANKVYVMEPQYNPAAEAQAVDRVHRLGQKREVITVRYIMNDSFEEKMLELQDKKKKLASLSMDSDVSKRMGKDEASRKRLEDLRSLFK</sequence>
<evidence type="ECO:0000313" key="9">
    <source>
        <dbReference type="EMBL" id="TVY53932.1"/>
    </source>
</evidence>
<evidence type="ECO:0000256" key="3">
    <source>
        <dbReference type="ARBA" id="ARBA00022840"/>
    </source>
</evidence>
<evidence type="ECO:0000256" key="4">
    <source>
        <dbReference type="PROSITE-ProRule" id="PRU00175"/>
    </source>
</evidence>
<dbReference type="InterPro" id="IPR001841">
    <property type="entry name" value="Znf_RING"/>
</dbReference>
<proteinExistence type="predicted"/>
<dbReference type="InterPro" id="IPR038718">
    <property type="entry name" value="SNF2-like_sf"/>
</dbReference>
<feature type="domain" description="RING-type" evidence="6">
    <location>
        <begin position="838"/>
        <end position="898"/>
    </location>
</feature>
<dbReference type="CDD" id="cd18008">
    <property type="entry name" value="DEXDc_SHPRH-like"/>
    <property type="match status" value="1"/>
</dbReference>
<dbReference type="Pfam" id="PF00271">
    <property type="entry name" value="Helicase_C"/>
    <property type="match status" value="1"/>
</dbReference>
<dbReference type="InterPro" id="IPR000330">
    <property type="entry name" value="SNF2_N"/>
</dbReference>
<protein>
    <submittedName>
        <fullName evidence="9">Putative SWI/SNF-related matrix-associated actin-dependent regulator of chromatin subfamily A member 3-like 1</fullName>
    </submittedName>
</protein>
<dbReference type="Gene3D" id="3.40.50.300">
    <property type="entry name" value="P-loop containing nucleotide triphosphate hydrolases"/>
    <property type="match status" value="1"/>
</dbReference>
<keyword evidence="2" id="KW-0378">Hydrolase</keyword>
<dbReference type="EMBL" id="QGMG01000395">
    <property type="protein sequence ID" value="TVY53932.1"/>
    <property type="molecule type" value="Genomic_DNA"/>
</dbReference>
<dbReference type="Pfam" id="PF00176">
    <property type="entry name" value="SNF2-rel_dom"/>
    <property type="match status" value="1"/>
</dbReference>
<dbReference type="GO" id="GO:0008094">
    <property type="term" value="F:ATP-dependent activity, acting on DNA"/>
    <property type="evidence" value="ECO:0007669"/>
    <property type="project" value="TreeGrafter"/>
</dbReference>
<keyword evidence="4" id="KW-0863">Zinc-finger</keyword>
<feature type="region of interest" description="Disordered" evidence="5">
    <location>
        <begin position="914"/>
        <end position="939"/>
    </location>
</feature>
<dbReference type="InterPro" id="IPR049730">
    <property type="entry name" value="SNF2/RAD54-like_C"/>
</dbReference>
<feature type="domain" description="Helicase ATP-binding" evidence="7">
    <location>
        <begin position="464"/>
        <end position="674"/>
    </location>
</feature>
<feature type="compositionally biased region" description="Basic and acidic residues" evidence="5">
    <location>
        <begin position="142"/>
        <end position="155"/>
    </location>
</feature>
<keyword evidence="3" id="KW-0067">ATP-binding</keyword>
<keyword evidence="10" id="KW-1185">Reference proteome</keyword>
<accession>A0A7D8YP40</accession>
<keyword evidence="4" id="KW-0479">Metal-binding</keyword>
<keyword evidence="1" id="KW-0547">Nucleotide-binding</keyword>
<dbReference type="GO" id="GO:0006281">
    <property type="term" value="P:DNA repair"/>
    <property type="evidence" value="ECO:0007669"/>
    <property type="project" value="TreeGrafter"/>
</dbReference>
<feature type="region of interest" description="Disordered" evidence="5">
    <location>
        <begin position="1095"/>
        <end position="1122"/>
    </location>
</feature>
<feature type="compositionally biased region" description="Basic and acidic residues" evidence="5">
    <location>
        <begin position="166"/>
        <end position="178"/>
    </location>
</feature>
<dbReference type="GO" id="GO:0016787">
    <property type="term" value="F:hydrolase activity"/>
    <property type="evidence" value="ECO:0007669"/>
    <property type="project" value="UniProtKB-KW"/>
</dbReference>
<gene>
    <name evidence="9" type="ORF">LCER1_G005798</name>
</gene>
<dbReference type="PROSITE" id="PS51192">
    <property type="entry name" value="HELICASE_ATP_BIND_1"/>
    <property type="match status" value="1"/>
</dbReference>